<reference evidence="8 9" key="1">
    <citation type="submission" date="2016-07" db="EMBL/GenBank/DDBJ databases">
        <title>Pervasive Adenine N6-methylation of Active Genes in Fungi.</title>
        <authorList>
            <consortium name="DOE Joint Genome Institute"/>
            <person name="Mondo S.J."/>
            <person name="Dannebaum R.O."/>
            <person name="Kuo R.C."/>
            <person name="Labutti K."/>
            <person name="Haridas S."/>
            <person name="Kuo A."/>
            <person name="Salamov A."/>
            <person name="Ahrendt S.R."/>
            <person name="Lipzen A."/>
            <person name="Sullivan W."/>
            <person name="Andreopoulos W.B."/>
            <person name="Clum A."/>
            <person name="Lindquist E."/>
            <person name="Daum C."/>
            <person name="Ramamoorthy G.K."/>
            <person name="Gryganskyi A."/>
            <person name="Culley D."/>
            <person name="Magnuson J.K."/>
            <person name="James T.Y."/>
            <person name="O'Malley M.A."/>
            <person name="Stajich J.E."/>
            <person name="Spatafora J.W."/>
            <person name="Visel A."/>
            <person name="Grigoriev I.V."/>
        </authorList>
    </citation>
    <scope>NUCLEOTIDE SEQUENCE [LARGE SCALE GENOMIC DNA]</scope>
    <source>
        <strain evidence="8 9">NRRL 3301</strain>
    </source>
</reference>
<dbReference type="GO" id="GO:0003723">
    <property type="term" value="F:RNA binding"/>
    <property type="evidence" value="ECO:0007669"/>
    <property type="project" value="UniProtKB-KW"/>
</dbReference>
<feature type="region of interest" description="Disordered" evidence="6">
    <location>
        <begin position="63"/>
        <end position="281"/>
    </location>
</feature>
<accession>A0A1X2GIQ8</accession>
<organism evidence="8 9">
    <name type="scientific">Hesseltinella vesiculosa</name>
    <dbReference type="NCBI Taxonomy" id="101127"/>
    <lineage>
        <taxon>Eukaryota</taxon>
        <taxon>Fungi</taxon>
        <taxon>Fungi incertae sedis</taxon>
        <taxon>Mucoromycota</taxon>
        <taxon>Mucoromycotina</taxon>
        <taxon>Mucoromycetes</taxon>
        <taxon>Mucorales</taxon>
        <taxon>Cunninghamellaceae</taxon>
        <taxon>Hesseltinella</taxon>
    </lineage>
</organism>
<name>A0A1X2GIQ8_9FUNG</name>
<dbReference type="GO" id="GO:0000175">
    <property type="term" value="F:3'-5'-RNA exonuclease activity"/>
    <property type="evidence" value="ECO:0007669"/>
    <property type="project" value="UniProtKB-UniRule"/>
</dbReference>
<evidence type="ECO:0000256" key="4">
    <source>
        <dbReference type="ARBA" id="ARBA00022884"/>
    </source>
</evidence>
<evidence type="ECO:0000313" key="8">
    <source>
        <dbReference type="EMBL" id="ORX54610.1"/>
    </source>
</evidence>
<dbReference type="EMBL" id="MCGT01000013">
    <property type="protein sequence ID" value="ORX54610.1"/>
    <property type="molecule type" value="Genomic_DNA"/>
</dbReference>
<feature type="compositionally biased region" description="Basic residues" evidence="6">
    <location>
        <begin position="169"/>
        <end position="179"/>
    </location>
</feature>
<feature type="binding site" evidence="5">
    <location>
        <position position="592"/>
    </location>
    <ligand>
        <name>Mg(2+)</name>
        <dbReference type="ChEBI" id="CHEBI:18420"/>
    </ligand>
</feature>
<dbReference type="InterPro" id="IPR028591">
    <property type="entry name" value="DIS3L2"/>
</dbReference>
<dbReference type="PROSITE" id="PS01175">
    <property type="entry name" value="RIBONUCLEASE_II"/>
    <property type="match status" value="1"/>
</dbReference>
<keyword evidence="5" id="KW-0378">Hydrolase</keyword>
<feature type="compositionally biased region" description="Basic and acidic residues" evidence="6">
    <location>
        <begin position="203"/>
        <end position="216"/>
    </location>
</feature>
<dbReference type="Pfam" id="PF17849">
    <property type="entry name" value="OB_Dis3"/>
    <property type="match status" value="1"/>
</dbReference>
<evidence type="ECO:0000256" key="3">
    <source>
        <dbReference type="ARBA" id="ARBA00022842"/>
    </source>
</evidence>
<dbReference type="PANTHER" id="PTHR23355">
    <property type="entry name" value="RIBONUCLEASE"/>
    <property type="match status" value="1"/>
</dbReference>
<comment type="caution">
    <text evidence="8">The sequence shown here is derived from an EMBL/GenBank/DDBJ whole genome shotgun (WGS) entry which is preliminary data.</text>
</comment>
<dbReference type="OrthoDB" id="372421at2759"/>
<feature type="region of interest" description="Disordered" evidence="6">
    <location>
        <begin position="366"/>
        <end position="392"/>
    </location>
</feature>
<keyword evidence="9" id="KW-1185">Reference proteome</keyword>
<evidence type="ECO:0000256" key="6">
    <source>
        <dbReference type="SAM" id="MobiDB-lite"/>
    </source>
</evidence>
<keyword evidence="2 5" id="KW-0479">Metal-binding</keyword>
<keyword evidence="5" id="KW-0269">Exonuclease</keyword>
<comment type="function">
    <text evidence="5">3'-5'-exoribonuclease that specifically recognizes RNAs polyuridylated at their 3' end and mediates their degradation. Component of an exosome-independent RNA degradation pathway that mediates degradation of cytoplasmic mRNAs that have been deadenylated and subsequently uridylated at their 3'.</text>
</comment>
<dbReference type="Gene3D" id="2.40.50.140">
    <property type="entry name" value="Nucleic acid-binding proteins"/>
    <property type="match status" value="1"/>
</dbReference>
<comment type="similarity">
    <text evidence="5">Belongs to the RNR ribonuclease family. DIS3L2 subfamily.</text>
</comment>
<keyword evidence="3 5" id="KW-0460">Magnesium</keyword>
<evidence type="ECO:0000259" key="7">
    <source>
        <dbReference type="SMART" id="SM00955"/>
    </source>
</evidence>
<dbReference type="InterPro" id="IPR022966">
    <property type="entry name" value="RNase_II/R_CS"/>
</dbReference>
<sequence length="1102" mass="123214">MPSFSLSGQRKVMEQEVEEITFTDLMANGPTRFRNVAKPTFGNAYLDSHFVPAKHNHLAAEEPLPTPHALPETAVSPKTKPANSKTMMPSERHQPKDDSTILPQSNDTPTAVTTKTAKKRRDRKKATAATAAEETNQPPPASGAVPTIATDGTAAPLASPPSPLPPVSKSKKRRDRAKKKQLESPASQTTAAINDAALPLKKTRPDTLQKKVDKNIKAQPPQPDLSNKKSKDAKEAKKEKKPLAEDKGKTAAEKKIKQDKKPKADQEKGYIHPDDVIRPGGKRRARYDRYLAPEVLQKGLEDGSFYSGVLRINKRNRNDSYVTSDALAHDIYIFGSRDRNRALESDMVVVKLVEVDKIWGLKLAKEKDHQEKSNSNNKAPEPTLADPAVTPVNGDSSLSTDLALEIDAFNQEDLAASDQPTKDEDDRKPKYAGKVVGILERLEDQQYTGTLLRNRPGEGNDNATPFVWFKPTDKRVPLVAVHLKKAPEDFLADPASFAQDIYSVKLVRWPIDTQYPFGRVVSHVGKIGDVKVDEACILADNNILDAGFSKNALSCLPTTPWEIPNKQYKHRRDLRDYRVFSIDPATAKDLDDALHIIALDDHQFEVGVHIADVSYFVNRNTKLDAEARQRATSTYLVDRVIPMLPSLLCEQLCSLNPDVERLAFSVIWKMDDKGNIIDTWFGRTIIKSCAKLAYDDAQQVIDGHGLPAEAKVSDRSLVSAIEKDILALHKLSVHMRKRRFENGALSMNSIKLSFTLDDEGQPIKVWVYQLKEANRLIEEFMLRANMSVAEKICDTYPEEALLRRHEHPVERRMAEFIKTASELGYTIDDSSSGSLQASFDAIPSDDVRAVLRILAIKPMRRAKYFCTGTFENDDEYLHYALNVPMYTHFTSPIRRYADVMVHRLLESALLEKDQCGYNKKTMESVALHCNWKKNSAKDAQDQSSHLYLSMYLSRLAATTDKPLVYDAIVLQVGDRAFDLLVPEYGLEARVYADAMPIRRFTYGPGFIAVDWLQDEVMNGKTIDHWRSTNRDMPGVPLASPPLTAASQQDENTSLLTCPHDASTGTQQFMTFGRLKVSIEVSLDSLPTTIKIFIVNPFLPASN</sequence>
<gene>
    <name evidence="8" type="ORF">DM01DRAFT_1335746</name>
</gene>
<feature type="site" description="Important for catalytic activity" evidence="5">
    <location>
        <position position="591"/>
    </location>
</feature>
<feature type="compositionally biased region" description="Basic residues" evidence="6">
    <location>
        <begin position="116"/>
        <end position="126"/>
    </location>
</feature>
<keyword evidence="4 5" id="KW-0694">RNA-binding</keyword>
<dbReference type="InterPro" id="IPR001900">
    <property type="entry name" value="RNase_II/R"/>
</dbReference>
<comment type="subcellular location">
    <subcellularLocation>
        <location evidence="5">Cytoplasm</location>
    </subcellularLocation>
    <subcellularLocation>
        <location evidence="5">Cytoplasm</location>
        <location evidence="5">P-body</location>
    </subcellularLocation>
</comment>
<dbReference type="GO" id="GO:1990074">
    <property type="term" value="P:polyuridylation-dependent mRNA catabolic process"/>
    <property type="evidence" value="ECO:0007669"/>
    <property type="project" value="UniProtKB-UniRule"/>
</dbReference>
<dbReference type="SUPFAM" id="SSF50249">
    <property type="entry name" value="Nucleic acid-binding proteins"/>
    <property type="match status" value="2"/>
</dbReference>
<evidence type="ECO:0000256" key="1">
    <source>
        <dbReference type="ARBA" id="ARBA00022490"/>
    </source>
</evidence>
<dbReference type="InterPro" id="IPR050180">
    <property type="entry name" value="RNR_Ribonuclease"/>
</dbReference>
<dbReference type="STRING" id="101127.A0A1X2GIQ8"/>
<dbReference type="InterPro" id="IPR012340">
    <property type="entry name" value="NA-bd_OB-fold"/>
</dbReference>
<dbReference type="EC" id="3.1.13.-" evidence="5"/>
<protein>
    <recommendedName>
        <fullName evidence="5">DIS3-like exonuclease 2</fullName>
        <ecNumber evidence="5">3.1.13.-</ecNumber>
    </recommendedName>
</protein>
<dbReference type="Gene3D" id="2.40.50.690">
    <property type="match status" value="1"/>
</dbReference>
<dbReference type="InterPro" id="IPR041505">
    <property type="entry name" value="Dis3_CSD2"/>
</dbReference>
<evidence type="ECO:0000313" key="9">
    <source>
        <dbReference type="Proteomes" id="UP000242146"/>
    </source>
</evidence>
<dbReference type="InterPro" id="IPR041093">
    <property type="entry name" value="Dis3l2-like_C"/>
</dbReference>
<keyword evidence="5" id="KW-0464">Manganese</keyword>
<dbReference type="AlphaFoldDB" id="A0A1X2GIQ8"/>
<dbReference type="HAMAP" id="MF_03045">
    <property type="entry name" value="DIS3L2"/>
    <property type="match status" value="1"/>
</dbReference>
<keyword evidence="5" id="KW-0540">Nuclease</keyword>
<dbReference type="GO" id="GO:0000932">
    <property type="term" value="C:P-body"/>
    <property type="evidence" value="ECO:0007669"/>
    <property type="project" value="UniProtKB-SubCell"/>
</dbReference>
<proteinExistence type="inferred from homology"/>
<dbReference type="GO" id="GO:0000956">
    <property type="term" value="P:nuclear-transcribed mRNA catabolic process"/>
    <property type="evidence" value="ECO:0007669"/>
    <property type="project" value="UniProtKB-UniRule"/>
</dbReference>
<feature type="domain" description="RNB" evidence="7">
    <location>
        <begin position="571"/>
        <end position="911"/>
    </location>
</feature>
<dbReference type="Proteomes" id="UP000242146">
    <property type="component" value="Unassembled WGS sequence"/>
</dbReference>
<feature type="compositionally biased region" description="Basic and acidic residues" evidence="6">
    <location>
        <begin position="90"/>
        <end position="99"/>
    </location>
</feature>
<dbReference type="PANTHER" id="PTHR23355:SF9">
    <property type="entry name" value="DIS3-LIKE EXONUCLEASE 2"/>
    <property type="match status" value="1"/>
</dbReference>
<comment type="cofactor">
    <cofactor evidence="5">
        <name>Mg(2+)</name>
        <dbReference type="ChEBI" id="CHEBI:18420"/>
    </cofactor>
    <cofactor evidence="5">
        <name>Mn(2+)</name>
        <dbReference type="ChEBI" id="CHEBI:29035"/>
    </cofactor>
</comment>
<dbReference type="SMART" id="SM00955">
    <property type="entry name" value="RNB"/>
    <property type="match status" value="1"/>
</dbReference>
<dbReference type="Pfam" id="PF17877">
    <property type="entry name" value="Dis3l2_C_term"/>
    <property type="match status" value="1"/>
</dbReference>
<dbReference type="GO" id="GO:0046872">
    <property type="term" value="F:metal ion binding"/>
    <property type="evidence" value="ECO:0007669"/>
    <property type="project" value="UniProtKB-KW"/>
</dbReference>
<evidence type="ECO:0000256" key="5">
    <source>
        <dbReference type="HAMAP-Rule" id="MF_03045"/>
    </source>
</evidence>
<keyword evidence="1 5" id="KW-0963">Cytoplasm</keyword>
<feature type="binding site" evidence="5">
    <location>
        <position position="583"/>
    </location>
    <ligand>
        <name>Mg(2+)</name>
        <dbReference type="ChEBI" id="CHEBI:18420"/>
    </ligand>
</feature>
<dbReference type="Gene3D" id="2.40.50.700">
    <property type="match status" value="1"/>
</dbReference>
<dbReference type="Pfam" id="PF00773">
    <property type="entry name" value="RNB"/>
    <property type="match status" value="1"/>
</dbReference>
<feature type="compositionally biased region" description="Basic and acidic residues" evidence="6">
    <location>
        <begin position="226"/>
        <end position="277"/>
    </location>
</feature>
<evidence type="ECO:0000256" key="2">
    <source>
        <dbReference type="ARBA" id="ARBA00022723"/>
    </source>
</evidence>